<reference evidence="4" key="1">
    <citation type="journal article" date="2023" name="Front. Microbiol.">
        <title>Genomic-based phylogenetic and metabolic analyses of the genus Natronomonas, and description of Natronomonas aquatica sp. nov.</title>
        <authorList>
            <person name="Garcia-Roldan A."/>
            <person name="Duran-Viseras A."/>
            <person name="de la Haba R.R."/>
            <person name="Corral P."/>
            <person name="Sanchez-Porro C."/>
            <person name="Ventosa A."/>
        </authorList>
    </citation>
    <scope>NUCLEOTIDE SEQUENCE</scope>
    <source>
        <strain evidence="4">F2-12</strain>
    </source>
</reference>
<keyword evidence="5" id="KW-1185">Reference proteome</keyword>
<proteinExistence type="predicted"/>
<dbReference type="NCBIfam" id="NF040570">
    <property type="entry name" value="guided_TnpB"/>
    <property type="match status" value="1"/>
</dbReference>
<dbReference type="InterPro" id="IPR010095">
    <property type="entry name" value="Cas12f1-like_TNB"/>
</dbReference>
<dbReference type="Pfam" id="PF07282">
    <property type="entry name" value="Cas12f1-like_TNB"/>
    <property type="match status" value="1"/>
</dbReference>
<dbReference type="NCBIfam" id="TIGR01766">
    <property type="entry name" value="IS200/IS605 family accessory protein TnpB-like domain"/>
    <property type="match status" value="1"/>
</dbReference>
<organism evidence="4 5">
    <name type="scientific">Natronomonas aquatica</name>
    <dbReference type="NCBI Taxonomy" id="2841590"/>
    <lineage>
        <taxon>Archaea</taxon>
        <taxon>Methanobacteriati</taxon>
        <taxon>Methanobacteriota</taxon>
        <taxon>Stenosarchaea group</taxon>
        <taxon>Halobacteria</taxon>
        <taxon>Halobacteriales</taxon>
        <taxon>Natronomonadaceae</taxon>
        <taxon>Natronomonas</taxon>
    </lineage>
</organism>
<gene>
    <name evidence="4" type="ORF">KM295_16060</name>
</gene>
<name>A0A9R1CVZ8_9EURY</name>
<keyword evidence="1" id="KW-0238">DNA-binding</keyword>
<comment type="caution">
    <text evidence="4">The sequence shown here is derived from an EMBL/GenBank/DDBJ whole genome shotgun (WGS) entry which is preliminary data.</text>
</comment>
<dbReference type="EMBL" id="JAHLKM010000051">
    <property type="protein sequence ID" value="MCQ4334967.1"/>
    <property type="molecule type" value="Genomic_DNA"/>
</dbReference>
<dbReference type="Proteomes" id="UP001139494">
    <property type="component" value="Unassembled WGS sequence"/>
</dbReference>
<evidence type="ECO:0000256" key="2">
    <source>
        <dbReference type="SAM" id="MobiDB-lite"/>
    </source>
</evidence>
<accession>A0A9R1CVZ8</accession>
<feature type="region of interest" description="Disordered" evidence="2">
    <location>
        <begin position="388"/>
        <end position="420"/>
    </location>
</feature>
<evidence type="ECO:0000256" key="1">
    <source>
        <dbReference type="ARBA" id="ARBA00023125"/>
    </source>
</evidence>
<protein>
    <submittedName>
        <fullName evidence="4">Transposase</fullName>
    </submittedName>
</protein>
<evidence type="ECO:0000313" key="4">
    <source>
        <dbReference type="EMBL" id="MCQ4334967.1"/>
    </source>
</evidence>
<dbReference type="AlphaFoldDB" id="A0A9R1CVZ8"/>
<evidence type="ECO:0000313" key="5">
    <source>
        <dbReference type="Proteomes" id="UP001139494"/>
    </source>
</evidence>
<dbReference type="GO" id="GO:0003677">
    <property type="term" value="F:DNA binding"/>
    <property type="evidence" value="ECO:0007669"/>
    <property type="project" value="UniProtKB-KW"/>
</dbReference>
<sequence>MTSTLVFQFDIHGGSQQLLDTGQLEARRVVNEIFRLDDEGHDWETIKDEVVERSNHVKNTTQRLFDKATDALERYYDEDEYGHPRQNHDESFPIRMNHGEGYQLSVDEASERVSFRVTALKRNFVRGTLKSSPHDIERVKTALTDDNWRVGTAEVVRKRDRHELHVNVTHETAEVADKEHAKTFIGVDVNEDCVGLSAVTESGVEDSVVIEYPDIKKTRHEYFTVRKRMQSAGQTTLETEVQDEEQRFVHNQLHQVSRNIVEWAQQFEDPVIVFEDLKDMRDDINYGTRMNRRLHSLPFAQLQDFVSYKAAWQGIPSEKIDPEYTSQECVDCGHTTRSNRNGKRFQCVHCGFQDHADRKAALLICAKGLEKLNRNVPALNNPPFVRVRRHGNGLSEPADHDPVSSVRGYQTDGETGSVSD</sequence>
<feature type="domain" description="Cas12f1-like TNB" evidence="3">
    <location>
        <begin position="299"/>
        <end position="364"/>
    </location>
</feature>
<evidence type="ECO:0000259" key="3">
    <source>
        <dbReference type="Pfam" id="PF07282"/>
    </source>
</evidence>